<feature type="domain" description="SnoaL-like" evidence="2">
    <location>
        <begin position="252"/>
        <end position="360"/>
    </location>
</feature>
<keyword evidence="3" id="KW-0378">Hydrolase</keyword>
<feature type="domain" description="Dienelactone hydrolase" evidence="1">
    <location>
        <begin position="17"/>
        <end position="231"/>
    </location>
</feature>
<dbReference type="InterPro" id="IPR032710">
    <property type="entry name" value="NTF2-like_dom_sf"/>
</dbReference>
<dbReference type="PANTHER" id="PTHR46623">
    <property type="entry name" value="CARBOXYMETHYLENEBUTENOLIDASE-RELATED"/>
    <property type="match status" value="1"/>
</dbReference>
<dbReference type="EC" id="3.1.1.45" evidence="3"/>
<proteinExistence type="predicted"/>
<dbReference type="Proteomes" id="UP000575083">
    <property type="component" value="Unassembled WGS sequence"/>
</dbReference>
<evidence type="ECO:0000313" key="3">
    <source>
        <dbReference type="EMBL" id="MBB6561686.1"/>
    </source>
</evidence>
<evidence type="ECO:0000259" key="1">
    <source>
        <dbReference type="Pfam" id="PF01738"/>
    </source>
</evidence>
<protein>
    <submittedName>
        <fullName evidence="3">Carboxymethylenebutenolidase</fullName>
        <ecNumber evidence="3">3.1.1.45</ecNumber>
    </submittedName>
</protein>
<comment type="caution">
    <text evidence="3">The sequence shown here is derived from an EMBL/GenBank/DDBJ whole genome shotgun (WGS) entry which is preliminary data.</text>
</comment>
<dbReference type="Gene3D" id="3.10.450.50">
    <property type="match status" value="1"/>
</dbReference>
<dbReference type="InterPro" id="IPR029058">
    <property type="entry name" value="AB_hydrolase_fold"/>
</dbReference>
<dbReference type="GO" id="GO:0008806">
    <property type="term" value="F:carboxymethylenebutenolidase activity"/>
    <property type="evidence" value="ECO:0007669"/>
    <property type="project" value="UniProtKB-EC"/>
</dbReference>
<dbReference type="SUPFAM" id="SSF53474">
    <property type="entry name" value="alpha/beta-Hydrolases"/>
    <property type="match status" value="1"/>
</dbReference>
<evidence type="ECO:0000259" key="2">
    <source>
        <dbReference type="Pfam" id="PF12680"/>
    </source>
</evidence>
<sequence>MPGQWTTLDAADGSGRFRAYLATPASGSGPGLVLAQEIFGVNQTMRDVADYYAEEGYVVLVPDLFWRQQPEVELDAASDMPRAFGLYQGFDEAKGVDDLQTAITALRARPEVRGQGGGKVGVLGFCLGGKLAYLAACRTDADVAVGYYGVGIEAALAEASDIQCRLVLHIAELDGFCPPPARAAIVQALSGRENVELYVYPGTDHAFARVGGDHFHKPSALMAHQRSVAALRREMGPHYDLSALWDKHCEYEFATRDVDATMATMVAEPYVNHIPTMTGGVGYKHLHDFYTRHFVNSNPPDTSLTPISRTVGATQVVDEMLFCFTHTTEIPWMLPGVAPTGRRVEIPLLAVVKFRGDKLYHEHIYWDQASVLVQVGLLDPKGLPVAGVETGRKLLDETLPSNGLMAR</sequence>
<accession>A0A7X0PGZ1</accession>
<name>A0A7X0PGZ1_9BURK</name>
<dbReference type="RefSeq" id="WP_184860955.1">
    <property type="nucleotide sequence ID" value="NZ_JACHLK010000009.1"/>
</dbReference>
<organism evidence="3 4">
    <name type="scientific">Acidovorax soli</name>
    <dbReference type="NCBI Taxonomy" id="592050"/>
    <lineage>
        <taxon>Bacteria</taxon>
        <taxon>Pseudomonadati</taxon>
        <taxon>Pseudomonadota</taxon>
        <taxon>Betaproteobacteria</taxon>
        <taxon>Burkholderiales</taxon>
        <taxon>Comamonadaceae</taxon>
        <taxon>Acidovorax</taxon>
    </lineage>
</organism>
<dbReference type="Gene3D" id="3.40.50.1820">
    <property type="entry name" value="alpha/beta hydrolase"/>
    <property type="match status" value="1"/>
</dbReference>
<dbReference type="InterPro" id="IPR002925">
    <property type="entry name" value="Dienelactn_hydro"/>
</dbReference>
<dbReference type="Pfam" id="PF12680">
    <property type="entry name" value="SnoaL_2"/>
    <property type="match status" value="1"/>
</dbReference>
<reference evidence="3 4" key="1">
    <citation type="submission" date="2020-08" db="EMBL/GenBank/DDBJ databases">
        <title>Functional genomics of gut bacteria from endangered species of beetles.</title>
        <authorList>
            <person name="Carlos-Shanley C."/>
        </authorList>
    </citation>
    <scope>NUCLEOTIDE SEQUENCE [LARGE SCALE GENOMIC DNA]</scope>
    <source>
        <strain evidence="3 4">S00198</strain>
    </source>
</reference>
<gene>
    <name evidence="3" type="ORF">HNP48_004380</name>
</gene>
<keyword evidence="4" id="KW-1185">Reference proteome</keyword>
<dbReference type="InterPro" id="IPR037401">
    <property type="entry name" value="SnoaL-like"/>
</dbReference>
<dbReference type="SUPFAM" id="SSF54427">
    <property type="entry name" value="NTF2-like"/>
    <property type="match status" value="1"/>
</dbReference>
<dbReference type="Pfam" id="PF01738">
    <property type="entry name" value="DLH"/>
    <property type="match status" value="1"/>
</dbReference>
<dbReference type="PANTHER" id="PTHR46623:SF6">
    <property type="entry name" value="ALPHA_BETA-HYDROLASES SUPERFAMILY PROTEIN"/>
    <property type="match status" value="1"/>
</dbReference>
<dbReference type="EMBL" id="JACHLK010000009">
    <property type="protein sequence ID" value="MBB6561686.1"/>
    <property type="molecule type" value="Genomic_DNA"/>
</dbReference>
<dbReference type="InterPro" id="IPR051049">
    <property type="entry name" value="Dienelactone_hydrolase-like"/>
</dbReference>
<evidence type="ECO:0000313" key="4">
    <source>
        <dbReference type="Proteomes" id="UP000575083"/>
    </source>
</evidence>
<dbReference type="AlphaFoldDB" id="A0A7X0PGZ1"/>